<gene>
    <name evidence="2" type="ORF">H9777_04515</name>
</gene>
<dbReference type="Proteomes" id="UP000783796">
    <property type="component" value="Unassembled WGS sequence"/>
</dbReference>
<evidence type="ECO:0008006" key="4">
    <source>
        <dbReference type="Google" id="ProtNLM"/>
    </source>
</evidence>
<sequence length="458" mass="50823">MKNKLHYTFFLVFLITLGLILLHYLPDVSIGGKTLRRVDLMSDIRRDIVVADTIPTDTLSPLLVIKPAFVDSCKTGIECIEDYSDSTSHGMSHFYSSLASLKDMKRPVRIAYFGDSFIEGDILTADLRNMLQKKFGGRGVGYVPVTTKFPGFRPTVKHSFSGWRSHNVTDSVGFVRSKQDISNHYFHATEGAFTCLEGTGKYASNLESCTSSSIYYLTSDSLCISAQLNGGAEQEFVLKGDSTLQCVTVSGDIKSVRWNVKKASPDALFYAVTMDSEKGVILDNFSTRGSSGQQLLGIPASILRGYNTLRKYDLIVVQYGLNVAFEGGMDYTYYKDGMKSVISHLKKSFPETSILIVSIGDRETKDENGNLRTMPAVKGLIRSQQMLAAETGVAFWNLFNAMGGDGSMVEMVNSKPSMANYDYTHINFRGGKHIASLLFEAIMYGKEQYEKRKAYEAE</sequence>
<feature type="transmembrane region" description="Helical" evidence="1">
    <location>
        <begin position="7"/>
        <end position="25"/>
    </location>
</feature>
<organism evidence="2 3">
    <name type="scientific">Candidatus Phocaeicola faecigallinarum</name>
    <dbReference type="NCBI Taxonomy" id="2838732"/>
    <lineage>
        <taxon>Bacteria</taxon>
        <taxon>Pseudomonadati</taxon>
        <taxon>Bacteroidota</taxon>
        <taxon>Bacteroidia</taxon>
        <taxon>Bacteroidales</taxon>
        <taxon>Bacteroidaceae</taxon>
        <taxon>Phocaeicola</taxon>
    </lineage>
</organism>
<name>A0A948TAR8_9BACT</name>
<evidence type="ECO:0000313" key="2">
    <source>
        <dbReference type="EMBL" id="MBU3837576.1"/>
    </source>
</evidence>
<protein>
    <recommendedName>
        <fullName evidence="4">Periplasmic protein</fullName>
    </recommendedName>
</protein>
<comment type="caution">
    <text evidence="2">The sequence shown here is derived from an EMBL/GenBank/DDBJ whole genome shotgun (WGS) entry which is preliminary data.</text>
</comment>
<dbReference type="Gene3D" id="2.60.120.1360">
    <property type="match status" value="1"/>
</dbReference>
<keyword evidence="1" id="KW-1133">Transmembrane helix</keyword>
<proteinExistence type="predicted"/>
<reference evidence="2" key="2">
    <citation type="submission" date="2021-04" db="EMBL/GenBank/DDBJ databases">
        <authorList>
            <person name="Gilroy R."/>
        </authorList>
    </citation>
    <scope>NUCLEOTIDE SEQUENCE</scope>
    <source>
        <strain evidence="2">G4-2901</strain>
    </source>
</reference>
<keyword evidence="1" id="KW-0812">Transmembrane</keyword>
<dbReference type="AlphaFoldDB" id="A0A948TAR8"/>
<dbReference type="SUPFAM" id="SSF52266">
    <property type="entry name" value="SGNH hydrolase"/>
    <property type="match status" value="1"/>
</dbReference>
<dbReference type="InterPro" id="IPR036514">
    <property type="entry name" value="SGNH_hydro_sf"/>
</dbReference>
<dbReference type="Gene3D" id="3.40.50.1110">
    <property type="entry name" value="SGNH hydrolase"/>
    <property type="match status" value="1"/>
</dbReference>
<keyword evidence="1" id="KW-0472">Membrane</keyword>
<evidence type="ECO:0000256" key="1">
    <source>
        <dbReference type="SAM" id="Phobius"/>
    </source>
</evidence>
<dbReference type="GO" id="GO:0016788">
    <property type="term" value="F:hydrolase activity, acting on ester bonds"/>
    <property type="evidence" value="ECO:0007669"/>
    <property type="project" value="UniProtKB-ARBA"/>
</dbReference>
<accession>A0A948TAR8</accession>
<dbReference type="EMBL" id="JAHLFW010000042">
    <property type="protein sequence ID" value="MBU3837576.1"/>
    <property type="molecule type" value="Genomic_DNA"/>
</dbReference>
<evidence type="ECO:0000313" key="3">
    <source>
        <dbReference type="Proteomes" id="UP000783796"/>
    </source>
</evidence>
<reference evidence="2" key="1">
    <citation type="journal article" date="2021" name="PeerJ">
        <title>Extensive microbial diversity within the chicken gut microbiome revealed by metagenomics and culture.</title>
        <authorList>
            <person name="Gilroy R."/>
            <person name="Ravi A."/>
            <person name="Getino M."/>
            <person name="Pursley I."/>
            <person name="Horton D.L."/>
            <person name="Alikhan N.F."/>
            <person name="Baker D."/>
            <person name="Gharbi K."/>
            <person name="Hall N."/>
            <person name="Watson M."/>
            <person name="Adriaenssens E.M."/>
            <person name="Foster-Nyarko E."/>
            <person name="Jarju S."/>
            <person name="Secka A."/>
            <person name="Antonio M."/>
            <person name="Oren A."/>
            <person name="Chaudhuri R.R."/>
            <person name="La Ragione R."/>
            <person name="Hildebrand F."/>
            <person name="Pallen M.J."/>
        </authorList>
    </citation>
    <scope>NUCLEOTIDE SEQUENCE</scope>
    <source>
        <strain evidence="2">G4-2901</strain>
    </source>
</reference>